<reference evidence="2 3" key="1">
    <citation type="submission" date="2023-07" db="EMBL/GenBank/DDBJ databases">
        <title>Sequencing the genomes of 1000 actinobacteria strains.</title>
        <authorList>
            <person name="Klenk H.-P."/>
        </authorList>
    </citation>
    <scope>NUCLEOTIDE SEQUENCE [LARGE SCALE GENOMIC DNA]</scope>
    <source>
        <strain evidence="2 3">DSM 41600</strain>
    </source>
</reference>
<evidence type="ECO:0000256" key="1">
    <source>
        <dbReference type="SAM" id="MobiDB-lite"/>
    </source>
</evidence>
<name>A0ABT9L236_9ACTN</name>
<proteinExistence type="predicted"/>
<gene>
    <name evidence="2" type="ORF">JOF35_007108</name>
</gene>
<dbReference type="Proteomes" id="UP001234880">
    <property type="component" value="Unassembled WGS sequence"/>
</dbReference>
<protein>
    <submittedName>
        <fullName evidence="2">Uncharacterized protein</fullName>
    </submittedName>
</protein>
<evidence type="ECO:0000313" key="3">
    <source>
        <dbReference type="Proteomes" id="UP001234880"/>
    </source>
</evidence>
<dbReference type="RefSeq" id="WP_030826533.1">
    <property type="nucleotide sequence ID" value="NZ_JAURUE010000002.1"/>
</dbReference>
<keyword evidence="3" id="KW-1185">Reference proteome</keyword>
<feature type="region of interest" description="Disordered" evidence="1">
    <location>
        <begin position="49"/>
        <end position="83"/>
    </location>
</feature>
<comment type="caution">
    <text evidence="2">The sequence shown here is derived from an EMBL/GenBank/DDBJ whole genome shotgun (WGS) entry which is preliminary data.</text>
</comment>
<sequence>MDATLAQGAYVVQECFGCSGAVGADEQVGAVAVGVGELGQGRVQDGDVVGGGVGSGVAGPEQPGQGFAGVVQDQAGQLAPPGP</sequence>
<accession>A0ABT9L236</accession>
<organism evidence="2 3">
    <name type="scientific">Streptomyces demainii</name>
    <dbReference type="NCBI Taxonomy" id="588122"/>
    <lineage>
        <taxon>Bacteria</taxon>
        <taxon>Bacillati</taxon>
        <taxon>Actinomycetota</taxon>
        <taxon>Actinomycetes</taxon>
        <taxon>Kitasatosporales</taxon>
        <taxon>Streptomycetaceae</taxon>
        <taxon>Streptomyces</taxon>
    </lineage>
</organism>
<dbReference type="EMBL" id="JAURUE010000002">
    <property type="protein sequence ID" value="MDP9614770.1"/>
    <property type="molecule type" value="Genomic_DNA"/>
</dbReference>
<evidence type="ECO:0000313" key="2">
    <source>
        <dbReference type="EMBL" id="MDP9614770.1"/>
    </source>
</evidence>